<feature type="non-terminal residue" evidence="1">
    <location>
        <position position="52"/>
    </location>
</feature>
<dbReference type="EMBL" id="LAZR01020818">
    <property type="protein sequence ID" value="KKL87503.1"/>
    <property type="molecule type" value="Genomic_DNA"/>
</dbReference>
<reference evidence="1" key="1">
    <citation type="journal article" date="2015" name="Nature">
        <title>Complex archaea that bridge the gap between prokaryotes and eukaryotes.</title>
        <authorList>
            <person name="Spang A."/>
            <person name="Saw J.H."/>
            <person name="Jorgensen S.L."/>
            <person name="Zaremba-Niedzwiedzka K."/>
            <person name="Martijn J."/>
            <person name="Lind A.E."/>
            <person name="van Eijk R."/>
            <person name="Schleper C."/>
            <person name="Guy L."/>
            <person name="Ettema T.J."/>
        </authorList>
    </citation>
    <scope>NUCLEOTIDE SEQUENCE</scope>
</reference>
<protein>
    <submittedName>
        <fullName evidence="1">Uncharacterized protein</fullName>
    </submittedName>
</protein>
<organism evidence="1">
    <name type="scientific">marine sediment metagenome</name>
    <dbReference type="NCBI Taxonomy" id="412755"/>
    <lineage>
        <taxon>unclassified sequences</taxon>
        <taxon>metagenomes</taxon>
        <taxon>ecological metagenomes</taxon>
    </lineage>
</organism>
<proteinExistence type="predicted"/>
<dbReference type="AlphaFoldDB" id="A0A0F9FMM8"/>
<evidence type="ECO:0000313" key="1">
    <source>
        <dbReference type="EMBL" id="KKL87503.1"/>
    </source>
</evidence>
<name>A0A0F9FMM8_9ZZZZ</name>
<comment type="caution">
    <text evidence="1">The sequence shown here is derived from an EMBL/GenBank/DDBJ whole genome shotgun (WGS) entry which is preliminary data.</text>
</comment>
<gene>
    <name evidence="1" type="ORF">LCGC14_1934040</name>
</gene>
<accession>A0A0F9FMM8</accession>
<sequence>MFRVNGQRAAGNRNRPGFVRFQRFHPADWMRRHAYLAELILRVVVRRYFPVP</sequence>